<gene>
    <name evidence="5" type="ORF">Tco_1078536</name>
</gene>
<evidence type="ECO:0000259" key="2">
    <source>
        <dbReference type="Pfam" id="PF13952"/>
    </source>
</evidence>
<dbReference type="GO" id="GO:0003964">
    <property type="term" value="F:RNA-directed DNA polymerase activity"/>
    <property type="evidence" value="ECO:0007669"/>
    <property type="project" value="UniProtKB-KW"/>
</dbReference>
<dbReference type="PANTHER" id="PTHR48258">
    <property type="entry name" value="DUF4218 DOMAIN-CONTAINING PROTEIN-RELATED"/>
    <property type="match status" value="1"/>
</dbReference>
<keyword evidence="5" id="KW-0695">RNA-directed DNA polymerase</keyword>
<feature type="region of interest" description="Disordered" evidence="1">
    <location>
        <begin position="895"/>
        <end position="935"/>
    </location>
</feature>
<reference evidence="5" key="1">
    <citation type="journal article" date="2022" name="Int. J. Mol. Sci.">
        <title>Draft Genome of Tanacetum Coccineum: Genomic Comparison of Closely Related Tanacetum-Family Plants.</title>
        <authorList>
            <person name="Yamashiro T."/>
            <person name="Shiraishi A."/>
            <person name="Nakayama K."/>
            <person name="Satake H."/>
        </authorList>
    </citation>
    <scope>NUCLEOTIDE SEQUENCE</scope>
</reference>
<evidence type="ECO:0000256" key="1">
    <source>
        <dbReference type="SAM" id="MobiDB-lite"/>
    </source>
</evidence>
<evidence type="ECO:0000259" key="3">
    <source>
        <dbReference type="Pfam" id="PF13960"/>
    </source>
</evidence>
<sequence length="935" mass="105556">MSPGIVARDTCYHKADLVHIMYNDKAESIAEPTTAEKTNHSKSGLGLPSIVALVMVIDKSWTSLGKHEKAFYTGLKKFVDDCKPLVDSAGNIRCPCKSCRLVLWVSIKHLSDHISKYGFDPSYKTWIHHGEPDLPPPPPVIDNTRQPQMSDMTACLNDLNYIPLNNEQNEPTQGDIGETSNDPTQAKRNEFEELYASANEELYPGCDYYVTRLDFMQRLPSLRDFGYPITSRRLFSGAGHSHPREYPFERYIKKLKNYVRNKARPEGSIAEGYVAKEALTFSSHYFQDVTTKFNCPDRNMDCPPPTLIWYVLHNSPEIDTYLAKFKSEFPNKDMKEEFPGWFGKQIRQRHVDNDPGVSESSELFALACGPSQTPISVNSCVVNGVRFVVHSRDERRTTQNSGICSPGPDGEMYYGQLEQILEFSYLSFKTVLFRVKWFDTSNKGRMKNLVIRNNITQIKANGEAFKNDQYILATQVKQCFYLEDMARRPLGWKVVEHVSHKKFSNGGVIVVEDDPDVIHVDNSSDLALSTSLNDLEIAALHIDGQSIDVDAPPDIIDVVDEDDDIIDEEDPIPHDLADSDDEDLVNLDIDDGVNVMSADVARGHGGDDGGKGTKKPNLGGRRAGRQHTCQETQNLGLKAITDKSGPITIRFDFGDRDTLMPLGEHAAHWANYLGEIVREMPLHYPSWRQVPPEQKAGVMTRIGTQFDMRPHMESDRWPLIYAAIQQHLQKIYNGKKAALKERHWIPDSDGTYDLERIRLSRPSHISEVNWDAQIAFWNDPKNRARATQNKQNRAKSKVVCRQGSRSIAALRDMHMESSATREYPSLIHTFFLTHTVNGVFLNPEDKALYGTVIPPPPPCTYDSDVVKLKKREKVLTRQVNMFMKLFRSDDKFSQMLTQLESQPEIGGGSGSGGRGDDDQGDDEDDGEDGEDEDDS</sequence>
<dbReference type="InterPro" id="IPR029480">
    <property type="entry name" value="Transpos_assoc"/>
</dbReference>
<keyword evidence="5" id="KW-0808">Transferase</keyword>
<dbReference type="InterPro" id="IPR025312">
    <property type="entry name" value="DUF4216"/>
</dbReference>
<feature type="compositionally biased region" description="Basic and acidic residues" evidence="1">
    <location>
        <begin position="601"/>
        <end position="611"/>
    </location>
</feature>
<feature type="compositionally biased region" description="Acidic residues" evidence="1">
    <location>
        <begin position="918"/>
        <end position="935"/>
    </location>
</feature>
<dbReference type="EMBL" id="BQNB010019850">
    <property type="protein sequence ID" value="GJT89691.1"/>
    <property type="molecule type" value="Genomic_DNA"/>
</dbReference>
<feature type="domain" description="DUF4216" evidence="2">
    <location>
        <begin position="422"/>
        <end position="495"/>
    </location>
</feature>
<feature type="domain" description="Transposase-associated" evidence="4">
    <location>
        <begin position="59"/>
        <end position="131"/>
    </location>
</feature>
<dbReference type="Pfam" id="PF13963">
    <property type="entry name" value="Transpos_assoc"/>
    <property type="match status" value="1"/>
</dbReference>
<evidence type="ECO:0000313" key="5">
    <source>
        <dbReference type="EMBL" id="GJT89691.1"/>
    </source>
</evidence>
<accession>A0ABQ5HPA0</accession>
<name>A0ABQ5HPA0_9ASTR</name>
<dbReference type="PANTHER" id="PTHR48258:SF14">
    <property type="entry name" value="OS02G0583300 PROTEIN"/>
    <property type="match status" value="1"/>
</dbReference>
<protein>
    <submittedName>
        <fullName evidence="5">Reverse transcriptase domain-containing protein</fullName>
    </submittedName>
</protein>
<evidence type="ECO:0000259" key="4">
    <source>
        <dbReference type="Pfam" id="PF13963"/>
    </source>
</evidence>
<dbReference type="Pfam" id="PF13960">
    <property type="entry name" value="DUF4218"/>
    <property type="match status" value="1"/>
</dbReference>
<feature type="region of interest" description="Disordered" evidence="1">
    <location>
        <begin position="601"/>
        <end position="626"/>
    </location>
</feature>
<dbReference type="InterPro" id="IPR025452">
    <property type="entry name" value="DUF4218"/>
</dbReference>
<comment type="caution">
    <text evidence="5">The sequence shown here is derived from an EMBL/GenBank/DDBJ whole genome shotgun (WGS) entry which is preliminary data.</text>
</comment>
<dbReference type="Proteomes" id="UP001151760">
    <property type="component" value="Unassembled WGS sequence"/>
</dbReference>
<organism evidence="5 6">
    <name type="scientific">Tanacetum coccineum</name>
    <dbReference type="NCBI Taxonomy" id="301880"/>
    <lineage>
        <taxon>Eukaryota</taxon>
        <taxon>Viridiplantae</taxon>
        <taxon>Streptophyta</taxon>
        <taxon>Embryophyta</taxon>
        <taxon>Tracheophyta</taxon>
        <taxon>Spermatophyta</taxon>
        <taxon>Magnoliopsida</taxon>
        <taxon>eudicotyledons</taxon>
        <taxon>Gunneridae</taxon>
        <taxon>Pentapetalae</taxon>
        <taxon>asterids</taxon>
        <taxon>campanulids</taxon>
        <taxon>Asterales</taxon>
        <taxon>Asteraceae</taxon>
        <taxon>Asteroideae</taxon>
        <taxon>Anthemideae</taxon>
        <taxon>Anthemidinae</taxon>
        <taxon>Tanacetum</taxon>
    </lineage>
</organism>
<keyword evidence="6" id="KW-1185">Reference proteome</keyword>
<feature type="domain" description="DUF4218" evidence="3">
    <location>
        <begin position="245"/>
        <end position="299"/>
    </location>
</feature>
<proteinExistence type="predicted"/>
<reference evidence="5" key="2">
    <citation type="submission" date="2022-01" db="EMBL/GenBank/DDBJ databases">
        <authorList>
            <person name="Yamashiro T."/>
            <person name="Shiraishi A."/>
            <person name="Satake H."/>
            <person name="Nakayama K."/>
        </authorList>
    </citation>
    <scope>NUCLEOTIDE SEQUENCE</scope>
</reference>
<dbReference type="Pfam" id="PF13952">
    <property type="entry name" value="DUF4216"/>
    <property type="match status" value="1"/>
</dbReference>
<keyword evidence="5" id="KW-0548">Nucleotidyltransferase</keyword>
<evidence type="ECO:0000313" key="6">
    <source>
        <dbReference type="Proteomes" id="UP001151760"/>
    </source>
</evidence>